<evidence type="ECO:0008006" key="9">
    <source>
        <dbReference type="Google" id="ProtNLM"/>
    </source>
</evidence>
<comment type="caution">
    <text evidence="7">The sequence shown here is derived from an EMBL/GenBank/DDBJ whole genome shotgun (WGS) entry which is preliminary data.</text>
</comment>
<evidence type="ECO:0000256" key="4">
    <source>
        <dbReference type="ARBA" id="ARBA00022692"/>
    </source>
</evidence>
<evidence type="ECO:0000313" key="7">
    <source>
        <dbReference type="EMBL" id="MTS52253.1"/>
    </source>
</evidence>
<protein>
    <recommendedName>
        <fullName evidence="9">AEC family transporter</fullName>
    </recommendedName>
</protein>
<keyword evidence="5" id="KW-1133">Transmembrane helix</keyword>
<keyword evidence="2" id="KW-0813">Transport</keyword>
<name>A0A6I3QUY5_9FIRM</name>
<dbReference type="PANTHER" id="PTHR36838">
    <property type="entry name" value="AUXIN EFFLUX CARRIER FAMILY PROTEIN"/>
    <property type="match status" value="1"/>
</dbReference>
<keyword evidence="4" id="KW-0812">Transmembrane</keyword>
<gene>
    <name evidence="7" type="ORF">GMD52_11945</name>
</gene>
<dbReference type="RefSeq" id="WP_155201567.1">
    <property type="nucleotide sequence ID" value="NZ_WMZL01000016.1"/>
</dbReference>
<evidence type="ECO:0000313" key="8">
    <source>
        <dbReference type="Proteomes" id="UP000449193"/>
    </source>
</evidence>
<evidence type="ECO:0000256" key="6">
    <source>
        <dbReference type="ARBA" id="ARBA00023136"/>
    </source>
</evidence>
<evidence type="ECO:0000256" key="5">
    <source>
        <dbReference type="ARBA" id="ARBA00022989"/>
    </source>
</evidence>
<keyword evidence="6" id="KW-0472">Membrane</keyword>
<dbReference type="GO" id="GO:0016020">
    <property type="term" value="C:membrane"/>
    <property type="evidence" value="ECO:0007669"/>
    <property type="project" value="UniProtKB-SubCell"/>
</dbReference>
<keyword evidence="3" id="KW-1003">Cell membrane</keyword>
<dbReference type="PANTHER" id="PTHR36838:SF3">
    <property type="entry name" value="TRANSPORTER AUXIN EFFLUX CARRIER EC FAMILY"/>
    <property type="match status" value="1"/>
</dbReference>
<evidence type="ECO:0000256" key="2">
    <source>
        <dbReference type="ARBA" id="ARBA00022448"/>
    </source>
</evidence>
<accession>A0A6I3QUY5</accession>
<dbReference type="InterPro" id="IPR004776">
    <property type="entry name" value="Mem_transp_PIN-like"/>
</dbReference>
<reference evidence="7 8" key="1">
    <citation type="journal article" date="2019" name="Nat. Med.">
        <title>A library of human gut bacterial isolates paired with longitudinal multiomics data enables mechanistic microbiome research.</title>
        <authorList>
            <person name="Poyet M."/>
            <person name="Groussin M."/>
            <person name="Gibbons S.M."/>
            <person name="Avila-Pacheco J."/>
            <person name="Jiang X."/>
            <person name="Kearney S.M."/>
            <person name="Perrotta A.R."/>
            <person name="Berdy B."/>
            <person name="Zhao S."/>
            <person name="Lieberman T.D."/>
            <person name="Swanson P.K."/>
            <person name="Smith M."/>
            <person name="Roesemann S."/>
            <person name="Alexander J.E."/>
            <person name="Rich S.A."/>
            <person name="Livny J."/>
            <person name="Vlamakis H."/>
            <person name="Clish C."/>
            <person name="Bullock K."/>
            <person name="Deik A."/>
            <person name="Scott J."/>
            <person name="Pierce K.A."/>
            <person name="Xavier R.J."/>
            <person name="Alm E.J."/>
        </authorList>
    </citation>
    <scope>NUCLEOTIDE SEQUENCE [LARGE SCALE GENOMIC DNA]</scope>
    <source>
        <strain evidence="7 8">BIOML-A7</strain>
    </source>
</reference>
<dbReference type="Pfam" id="PF03547">
    <property type="entry name" value="Mem_trans"/>
    <property type="match status" value="1"/>
</dbReference>
<dbReference type="EMBL" id="WMZR01000016">
    <property type="protein sequence ID" value="MTS52253.1"/>
    <property type="molecule type" value="Genomic_DNA"/>
</dbReference>
<evidence type="ECO:0000256" key="1">
    <source>
        <dbReference type="ARBA" id="ARBA00004141"/>
    </source>
</evidence>
<dbReference type="AlphaFoldDB" id="A0A6I3QUY5"/>
<dbReference type="GO" id="GO:0055085">
    <property type="term" value="P:transmembrane transport"/>
    <property type="evidence" value="ECO:0007669"/>
    <property type="project" value="InterPro"/>
</dbReference>
<dbReference type="Proteomes" id="UP000449193">
    <property type="component" value="Unassembled WGS sequence"/>
</dbReference>
<comment type="subcellular location">
    <subcellularLocation>
        <location evidence="1">Membrane</location>
        <topology evidence="1">Multi-pass membrane protein</topology>
    </subcellularLocation>
</comment>
<evidence type="ECO:0000256" key="3">
    <source>
        <dbReference type="ARBA" id="ARBA00022475"/>
    </source>
</evidence>
<organism evidence="7 8">
    <name type="scientific">Ruthenibacterium lactatiformans</name>
    <dbReference type="NCBI Taxonomy" id="1550024"/>
    <lineage>
        <taxon>Bacteria</taxon>
        <taxon>Bacillati</taxon>
        <taxon>Bacillota</taxon>
        <taxon>Clostridia</taxon>
        <taxon>Eubacteriales</taxon>
        <taxon>Oscillospiraceae</taxon>
        <taxon>Ruthenibacterium</taxon>
    </lineage>
</organism>
<sequence length="313" mass="33164">MGHRYMDLWASFSNSGVYLAVLAGGYLLKRAGLFRVQDARFLSAVIMNITLPAAIVKGFAGVELSGVLLLTFVFSFLVSLTLVCTGAVLSRGRPAVERGTTILNTNTFNCGNFAIPFLSGVVSSESFAAMCMFDVGAAIFTYGPNAAVAQRAMGDGKGRGAGLGSVLKKLFTTPTFLVYVAMVALSLLHWELPGFVMNVAVMAGNANSFLAMLCIGILFEVRFPREGRATVARVLAGRYTVCALAAVVLWLWLPVPREVARTLVVMLFAPVASCAPMITIENGCDGTVAAVINSISMVLSITIMTLLLAVLPV</sequence>
<proteinExistence type="predicted"/>